<proteinExistence type="predicted"/>
<reference evidence="1" key="1">
    <citation type="submission" date="2020-05" db="EMBL/GenBank/DDBJ databases">
        <title>WGS assembly of Panicum virgatum.</title>
        <authorList>
            <person name="Lovell J.T."/>
            <person name="Jenkins J."/>
            <person name="Shu S."/>
            <person name="Juenger T.E."/>
            <person name="Schmutz J."/>
        </authorList>
    </citation>
    <scope>NUCLEOTIDE SEQUENCE</scope>
    <source>
        <strain evidence="1">AP13</strain>
    </source>
</reference>
<sequence length="121" mass="14079">MLPLSLRREVITKCIEKVQLSQTQVKEAKGDADRDFKIMSQAYYSVTLLVLSSQEMDECRLPNITCWKKWCSCIGRNYRLASIYAFSSLVVHNRMLIASKLVKCYMGENFLHRLQLCYLDS</sequence>
<accession>A0A8T0P9Y7</accession>
<comment type="caution">
    <text evidence="1">The sequence shown here is derived from an EMBL/GenBank/DDBJ whole genome shotgun (WGS) entry which is preliminary data.</text>
</comment>
<name>A0A8T0P9Y7_PANVG</name>
<dbReference type="EMBL" id="CM029052">
    <property type="protein sequence ID" value="KAG2558613.1"/>
    <property type="molecule type" value="Genomic_DNA"/>
</dbReference>
<gene>
    <name evidence="1" type="ORF">PVAP13_8NG278401</name>
</gene>
<dbReference type="Proteomes" id="UP000823388">
    <property type="component" value="Chromosome 8N"/>
</dbReference>
<organism evidence="1 2">
    <name type="scientific">Panicum virgatum</name>
    <name type="common">Blackwell switchgrass</name>
    <dbReference type="NCBI Taxonomy" id="38727"/>
    <lineage>
        <taxon>Eukaryota</taxon>
        <taxon>Viridiplantae</taxon>
        <taxon>Streptophyta</taxon>
        <taxon>Embryophyta</taxon>
        <taxon>Tracheophyta</taxon>
        <taxon>Spermatophyta</taxon>
        <taxon>Magnoliopsida</taxon>
        <taxon>Liliopsida</taxon>
        <taxon>Poales</taxon>
        <taxon>Poaceae</taxon>
        <taxon>PACMAD clade</taxon>
        <taxon>Panicoideae</taxon>
        <taxon>Panicodae</taxon>
        <taxon>Paniceae</taxon>
        <taxon>Panicinae</taxon>
        <taxon>Panicum</taxon>
        <taxon>Panicum sect. Hiantes</taxon>
    </lineage>
</organism>
<keyword evidence="2" id="KW-1185">Reference proteome</keyword>
<evidence type="ECO:0000313" key="2">
    <source>
        <dbReference type="Proteomes" id="UP000823388"/>
    </source>
</evidence>
<evidence type="ECO:0000313" key="1">
    <source>
        <dbReference type="EMBL" id="KAG2558613.1"/>
    </source>
</evidence>
<protein>
    <submittedName>
        <fullName evidence="1">Uncharacterized protein</fullName>
    </submittedName>
</protein>
<dbReference type="AlphaFoldDB" id="A0A8T0P9Y7"/>